<organism evidence="1 2">
    <name type="scientific">Limosilactobacillus fermentum</name>
    <name type="common">Lactobacillus fermentum</name>
    <dbReference type="NCBI Taxonomy" id="1613"/>
    <lineage>
        <taxon>Bacteria</taxon>
        <taxon>Bacillati</taxon>
        <taxon>Bacillota</taxon>
        <taxon>Bacilli</taxon>
        <taxon>Lactobacillales</taxon>
        <taxon>Lactobacillaceae</taxon>
        <taxon>Limosilactobacillus</taxon>
    </lineage>
</organism>
<evidence type="ECO:0000313" key="2">
    <source>
        <dbReference type="Proteomes" id="UP000466799"/>
    </source>
</evidence>
<name>A0A843R1L6_LIMFE</name>
<evidence type="ECO:0000313" key="1">
    <source>
        <dbReference type="EMBL" id="MPQ34597.1"/>
    </source>
</evidence>
<comment type="caution">
    <text evidence="1">The sequence shown here is derived from an EMBL/GenBank/DDBJ whole genome shotgun (WGS) entry which is preliminary data.</text>
</comment>
<dbReference type="Proteomes" id="UP000466799">
    <property type="component" value="Unassembled WGS sequence"/>
</dbReference>
<gene>
    <name evidence="1" type="ORF">GC247_01380</name>
</gene>
<accession>A0A843R1L6</accession>
<reference evidence="1 2" key="1">
    <citation type="submission" date="2019-10" db="EMBL/GenBank/DDBJ databases">
        <title>Genome Sequencing and assembly of Lactobacillus fermentum I2, a lactic acid bacteria.</title>
        <authorList>
            <person name="Lopes L.S."/>
            <person name="Persinoti G.F."/>
            <person name="Riano-Pachon D.M."/>
            <person name="Labate C.A."/>
        </authorList>
    </citation>
    <scope>NUCLEOTIDE SEQUENCE [LARGE SCALE GENOMIC DNA]</scope>
    <source>
        <strain evidence="1 2">I2</strain>
    </source>
</reference>
<dbReference type="AlphaFoldDB" id="A0A843R1L6"/>
<proteinExistence type="predicted"/>
<feature type="non-terminal residue" evidence="1">
    <location>
        <position position="46"/>
    </location>
</feature>
<dbReference type="EMBL" id="WHJL01000006">
    <property type="protein sequence ID" value="MPQ34597.1"/>
    <property type="molecule type" value="Genomic_DNA"/>
</dbReference>
<protein>
    <submittedName>
        <fullName evidence="1">Arginase family protein</fullName>
    </submittedName>
</protein>
<sequence>MTIPVTDVNAPEVLERQHGIDAYQALQGQLTAVQGVLATKQPDKVL</sequence>